<accession>A0AAR5P6B9</accession>
<dbReference type="SUPFAM" id="SSF50978">
    <property type="entry name" value="WD40 repeat-like"/>
    <property type="match status" value="2"/>
</dbReference>
<dbReference type="EnsemblMetazoa" id="XM_019901094.1">
    <property type="protein sequence ID" value="XP_019756653.1"/>
    <property type="gene ID" value="LOC109535219"/>
</dbReference>
<dbReference type="PROSITE" id="PS00678">
    <property type="entry name" value="WD_REPEATS_1"/>
    <property type="match status" value="2"/>
</dbReference>
<dbReference type="Pfam" id="PF00400">
    <property type="entry name" value="WD40"/>
    <property type="match status" value="4"/>
</dbReference>
<evidence type="ECO:0000256" key="1">
    <source>
        <dbReference type="ARBA" id="ARBA00014901"/>
    </source>
</evidence>
<feature type="repeat" description="WD" evidence="4">
    <location>
        <begin position="488"/>
        <end position="520"/>
    </location>
</feature>
<sequence length="1093" mass="124527">MSKTSEIHLGRQPSKQRLLRIPLREFRKQKKDATKELHELLDETELVQINDLFNKEDGRRMSREQLKEMLARVAKIEYPDEIFEREFLRMNASCNGLVTWDEFISYLILGFEQQEVSTEYKTLAAPIPIGPTMVKSNHRHPINRVTFYPTVKPDRSSTWHDGSIMTCSHDGVINYWTLDMTLERQVQSTCPELKIQTTWVTDLAVLPDVSVICTSSSERDLRFYDTSARKFELRVMITTLDYAVCTMYYKFYEDPDTESKLILGDMGGGVTILYIKTFARGPFKSQPGIPLLHVRWGQVVKGLVGNFRVVQYPHLHTDYVRQVSFYSTLHSVVSCAQCPKAALLMTDVTDSKNVYTYKIAAGVWCFDLDEVTHIVATGGPDCLIRLWNPFVPHRPTCTFYGHHTGIVQLVFQDSGKLLYSMSKDKCIKVWDISLQSCLQTYLDLPPELGERSELTALYNPESRQWIIGSSMIAVIPLSPKQSSEHTDGNTHSSGVSVVLFNKLFRVIVTCGLDSYIIVWNPWDGRRLLVIKEGHTRMLHGEIMSVEITAATFDPGYQRLLTGAHDGTLKIWNFNTGTCLRNMNIETWCEVQCVIWVNSRIMAMGWNKRVTEFADTGEAIGPEGAYSKNWDLRHSEDISAGAVRVPETLATSSYVGELLLWRLETGQPYKKFIVSNPTERIKIQFTVDKGKERRDSSGFFMGSASMIRKSLSGKSSRKSSMFSTHSKRSTLLPPQERMLSGPMIMGRKGRLSTVQIPDECFNLRRLAVHCMLFLCSRKSDPMVGTLLVALENGVVQVWNHHISGGFITSFSAVHKAGDYVISMATDDQNEFLFIGTTAGYIKTWLMKNYCILPEDKEHLCMPKYRLMFPFMWGDRFIGRARRMIAGQLEPVLLNSYKGHFMPVSGLTYIEECRILISCSADFSARMWTLGGRYLQTIGTFKPWKKIGADGQSLADDFDYTIPPDIKRIASSTTLRVKIVHLAPLAQFYRVCRQVLSGGSFPKRLTIKQLQKQAQKDLIHIDHSKIYGSRLKEPILGHHYNVPERTTHPKDIKFDTTFPHIPVYQHLVMPQPNPIQVPEVPDDIPANIKVEEEEI</sequence>
<dbReference type="PANTHER" id="PTHR44324">
    <property type="entry name" value="WD40 REPEAT DOMAIN 95"/>
    <property type="match status" value="1"/>
</dbReference>
<evidence type="ECO:0000256" key="4">
    <source>
        <dbReference type="PROSITE-ProRule" id="PRU00221"/>
    </source>
</evidence>
<dbReference type="InterPro" id="IPR051242">
    <property type="entry name" value="WD-EF-hand_domain"/>
</dbReference>
<evidence type="ECO:0000256" key="3">
    <source>
        <dbReference type="ARBA" id="ARBA00022737"/>
    </source>
</evidence>
<organism evidence="5 6">
    <name type="scientific">Dendroctonus ponderosae</name>
    <name type="common">Mountain pine beetle</name>
    <dbReference type="NCBI Taxonomy" id="77166"/>
    <lineage>
        <taxon>Eukaryota</taxon>
        <taxon>Metazoa</taxon>
        <taxon>Ecdysozoa</taxon>
        <taxon>Arthropoda</taxon>
        <taxon>Hexapoda</taxon>
        <taxon>Insecta</taxon>
        <taxon>Pterygota</taxon>
        <taxon>Neoptera</taxon>
        <taxon>Endopterygota</taxon>
        <taxon>Coleoptera</taxon>
        <taxon>Polyphaga</taxon>
        <taxon>Cucujiformia</taxon>
        <taxon>Curculionidae</taxon>
        <taxon>Scolytinae</taxon>
        <taxon>Dendroctonus</taxon>
    </lineage>
</organism>
<feature type="repeat" description="WD" evidence="4">
    <location>
        <begin position="547"/>
        <end position="581"/>
    </location>
</feature>
<name>A0AAR5P6B9_DENPD</name>
<feature type="repeat" description="WD" evidence="4">
    <location>
        <begin position="399"/>
        <end position="440"/>
    </location>
</feature>
<evidence type="ECO:0000313" key="6">
    <source>
        <dbReference type="Proteomes" id="UP000019118"/>
    </source>
</evidence>
<dbReference type="PROSITE" id="PS50082">
    <property type="entry name" value="WD_REPEATS_2"/>
    <property type="match status" value="4"/>
</dbReference>
<dbReference type="PANTHER" id="PTHR44324:SF6">
    <property type="entry name" value="EF-HAND CALCIUM BINDING DOMAIN 8"/>
    <property type="match status" value="1"/>
</dbReference>
<dbReference type="InterPro" id="IPR036322">
    <property type="entry name" value="WD40_repeat_dom_sf"/>
</dbReference>
<keyword evidence="6" id="KW-1185">Reference proteome</keyword>
<dbReference type="SMART" id="SM00320">
    <property type="entry name" value="WD40"/>
    <property type="match status" value="9"/>
</dbReference>
<reference evidence="5" key="2">
    <citation type="submission" date="2024-08" db="UniProtKB">
        <authorList>
            <consortium name="EnsemblMetazoa"/>
        </authorList>
    </citation>
    <scope>IDENTIFICATION</scope>
</reference>
<dbReference type="AlphaFoldDB" id="A0AAR5P6B9"/>
<feature type="repeat" description="WD" evidence="4">
    <location>
        <begin position="895"/>
        <end position="928"/>
    </location>
</feature>
<evidence type="ECO:0000256" key="2">
    <source>
        <dbReference type="ARBA" id="ARBA00022574"/>
    </source>
</evidence>
<keyword evidence="3" id="KW-0677">Repeat</keyword>
<dbReference type="InterPro" id="IPR011992">
    <property type="entry name" value="EF-hand-dom_pair"/>
</dbReference>
<protein>
    <recommendedName>
        <fullName evidence="1">WD repeat-containing protein on Y chromosome</fullName>
    </recommendedName>
</protein>
<dbReference type="Gene3D" id="2.130.10.10">
    <property type="entry name" value="YVTN repeat-like/Quinoprotein amine dehydrogenase"/>
    <property type="match status" value="4"/>
</dbReference>
<dbReference type="InterPro" id="IPR015943">
    <property type="entry name" value="WD40/YVTN_repeat-like_dom_sf"/>
</dbReference>
<dbReference type="SUPFAM" id="SSF47473">
    <property type="entry name" value="EF-hand"/>
    <property type="match status" value="1"/>
</dbReference>
<proteinExistence type="predicted"/>
<reference evidence="6" key="1">
    <citation type="journal article" date="2013" name="Genome Biol.">
        <title>Draft genome of the mountain pine beetle, Dendroctonus ponderosae Hopkins, a major forest pest.</title>
        <authorList>
            <person name="Keeling C.I."/>
            <person name="Yuen M.M."/>
            <person name="Liao N.Y."/>
            <person name="Docking T.R."/>
            <person name="Chan S.K."/>
            <person name="Taylor G.A."/>
            <person name="Palmquist D.L."/>
            <person name="Jackman S.D."/>
            <person name="Nguyen A."/>
            <person name="Li M."/>
            <person name="Henderson H."/>
            <person name="Janes J.K."/>
            <person name="Zhao Y."/>
            <person name="Pandoh P."/>
            <person name="Moore R."/>
            <person name="Sperling F.A."/>
            <person name="Huber D.P."/>
            <person name="Birol I."/>
            <person name="Jones S.J."/>
            <person name="Bohlmann J."/>
        </authorList>
    </citation>
    <scope>NUCLEOTIDE SEQUENCE</scope>
</reference>
<dbReference type="PROSITE" id="PS50294">
    <property type="entry name" value="WD_REPEATS_REGION"/>
    <property type="match status" value="1"/>
</dbReference>
<dbReference type="InterPro" id="IPR001680">
    <property type="entry name" value="WD40_rpt"/>
</dbReference>
<evidence type="ECO:0000313" key="5">
    <source>
        <dbReference type="EnsemblMetazoa" id="XP_019756653.1"/>
    </source>
</evidence>
<dbReference type="Proteomes" id="UP000019118">
    <property type="component" value="Unassembled WGS sequence"/>
</dbReference>
<dbReference type="InterPro" id="IPR019775">
    <property type="entry name" value="WD40_repeat_CS"/>
</dbReference>
<keyword evidence="2 4" id="KW-0853">WD repeat</keyword>